<gene>
    <name evidence="1" type="ORF">VC82_2539</name>
</gene>
<dbReference type="Proteomes" id="UP000032726">
    <property type="component" value="Chromosome"/>
</dbReference>
<dbReference type="InterPro" id="IPR009959">
    <property type="entry name" value="Cyclase_SnoaL-like"/>
</dbReference>
<dbReference type="PANTHER" id="PTHR38436">
    <property type="entry name" value="POLYKETIDE CYCLASE SNOAL-LIKE DOMAIN"/>
    <property type="match status" value="1"/>
</dbReference>
<evidence type="ECO:0000313" key="1">
    <source>
        <dbReference type="EMBL" id="AKA36107.1"/>
    </source>
</evidence>
<dbReference type="STRING" id="516051.VC82_2539"/>
<dbReference type="Pfam" id="PF07366">
    <property type="entry name" value="SnoaL"/>
    <property type="match status" value="1"/>
</dbReference>
<dbReference type="PANTHER" id="PTHR38436:SF1">
    <property type="entry name" value="ESTER CYCLASE"/>
    <property type="match status" value="1"/>
</dbReference>
<dbReference type="AlphaFoldDB" id="A0A0D5YUW5"/>
<dbReference type="SUPFAM" id="SSF54427">
    <property type="entry name" value="NTF2-like"/>
    <property type="match status" value="1"/>
</dbReference>
<dbReference type="InterPro" id="IPR032710">
    <property type="entry name" value="NTF2-like_dom_sf"/>
</dbReference>
<reference evidence="1 2" key="1">
    <citation type="submission" date="2015-03" db="EMBL/GenBank/DDBJ databases">
        <title>Complete genome sequence of Muricauda lutaonensis CC-HSB-11T, isolated from a coastal hot spring.</title>
        <authorList>
            <person name="Kim K.M."/>
        </authorList>
    </citation>
    <scope>NUCLEOTIDE SEQUENCE [LARGE SCALE GENOMIC DNA]</scope>
    <source>
        <strain evidence="1 2">CC-HSB-11</strain>
    </source>
</reference>
<dbReference type="OrthoDB" id="4774596at2"/>
<dbReference type="RefSeq" id="WP_052699023.1">
    <property type="nucleotide sequence ID" value="NZ_CP011071.1"/>
</dbReference>
<dbReference type="Gene3D" id="3.10.450.50">
    <property type="match status" value="1"/>
</dbReference>
<sequence length="143" mass="16485">MVVAKKLIVEQFIRATNEQDWERAKSLLHENVQRHSSTHGMEPVSNSEELIEFHKQEVLAFPDLKETVLFMVEEGDKVAARIHFRGTQLGHLGDFRPSGKVLDACFHCFFKVIDEKIAEIWVEYDQLNGLIQLGHYSLPPNKN</sequence>
<protein>
    <recommendedName>
        <fullName evidence="3">Ester cyclase</fullName>
    </recommendedName>
</protein>
<dbReference type="GO" id="GO:0030638">
    <property type="term" value="P:polyketide metabolic process"/>
    <property type="evidence" value="ECO:0007669"/>
    <property type="project" value="InterPro"/>
</dbReference>
<dbReference type="EMBL" id="CP011071">
    <property type="protein sequence ID" value="AKA36107.1"/>
    <property type="molecule type" value="Genomic_DNA"/>
</dbReference>
<accession>A0A0D5YUW5</accession>
<organism evidence="1 2">
    <name type="scientific">Flagellimonas lutaonensis</name>
    <dbReference type="NCBI Taxonomy" id="516051"/>
    <lineage>
        <taxon>Bacteria</taxon>
        <taxon>Pseudomonadati</taxon>
        <taxon>Bacteroidota</taxon>
        <taxon>Flavobacteriia</taxon>
        <taxon>Flavobacteriales</taxon>
        <taxon>Flavobacteriaceae</taxon>
        <taxon>Flagellimonas</taxon>
    </lineage>
</organism>
<name>A0A0D5YUW5_9FLAO</name>
<dbReference type="KEGG" id="mlt:VC82_2539"/>
<evidence type="ECO:0000313" key="2">
    <source>
        <dbReference type="Proteomes" id="UP000032726"/>
    </source>
</evidence>
<keyword evidence="2" id="KW-1185">Reference proteome</keyword>
<proteinExistence type="predicted"/>
<dbReference type="HOGENOM" id="CLU_100997_5_3_10"/>
<evidence type="ECO:0008006" key="3">
    <source>
        <dbReference type="Google" id="ProtNLM"/>
    </source>
</evidence>